<dbReference type="RefSeq" id="WP_116412302.1">
    <property type="nucleotide sequence ID" value="NZ_NBXB01000035.1"/>
</dbReference>
<evidence type="ECO:0000313" key="2">
    <source>
        <dbReference type="EMBL" id="RFA13236.1"/>
    </source>
</evidence>
<dbReference type="GO" id="GO:0005524">
    <property type="term" value="F:ATP binding"/>
    <property type="evidence" value="ECO:0007669"/>
    <property type="project" value="InterPro"/>
</dbReference>
<dbReference type="Gene3D" id="1.10.268.10">
    <property type="entry name" value="Topoisomerase, domain 3"/>
    <property type="match status" value="1"/>
</dbReference>
<name>A0A3E0VTM3_9MICO</name>
<reference evidence="2 3" key="1">
    <citation type="submission" date="2017-04" db="EMBL/GenBank/DDBJ databases">
        <title>Comparative genome analysis of Subtercola boreus.</title>
        <authorList>
            <person name="Cho Y.-J."/>
            <person name="Cho A."/>
            <person name="Kim O.-S."/>
            <person name="Lee J.-I."/>
        </authorList>
    </citation>
    <scope>NUCLEOTIDE SEQUENCE [LARGE SCALE GENOMIC DNA]</scope>
    <source>
        <strain evidence="2 3">P27479</strain>
    </source>
</reference>
<evidence type="ECO:0008006" key="4">
    <source>
        <dbReference type="Google" id="ProtNLM"/>
    </source>
</evidence>
<dbReference type="AlphaFoldDB" id="A0A3E0VTM3"/>
<keyword evidence="1" id="KW-0175">Coiled coil</keyword>
<protein>
    <recommendedName>
        <fullName evidence="4">DNA topoisomerase (ATP-hydrolyzing)</fullName>
    </recommendedName>
</protein>
<dbReference type="EMBL" id="NBXB01000035">
    <property type="protein sequence ID" value="RFA13236.1"/>
    <property type="molecule type" value="Genomic_DNA"/>
</dbReference>
<dbReference type="InterPro" id="IPR013757">
    <property type="entry name" value="Topo_IIA_A_a_sf"/>
</dbReference>
<dbReference type="GO" id="GO:0003677">
    <property type="term" value="F:DNA binding"/>
    <property type="evidence" value="ECO:0007669"/>
    <property type="project" value="InterPro"/>
</dbReference>
<accession>A0A3E0VTM3</accession>
<organism evidence="2 3">
    <name type="scientific">Subtercola boreus</name>
    <dbReference type="NCBI Taxonomy" id="120213"/>
    <lineage>
        <taxon>Bacteria</taxon>
        <taxon>Bacillati</taxon>
        <taxon>Actinomycetota</taxon>
        <taxon>Actinomycetes</taxon>
        <taxon>Micrococcales</taxon>
        <taxon>Microbacteriaceae</taxon>
        <taxon>Subtercola</taxon>
    </lineage>
</organism>
<feature type="coiled-coil region" evidence="1">
    <location>
        <begin position="1"/>
        <end position="28"/>
    </location>
</feature>
<evidence type="ECO:0000313" key="3">
    <source>
        <dbReference type="Proteomes" id="UP000256541"/>
    </source>
</evidence>
<evidence type="ECO:0000256" key="1">
    <source>
        <dbReference type="SAM" id="Coils"/>
    </source>
</evidence>
<sequence>MSNSRDENENLQHRKRQLEIMLQAQEHHSEIIQIVERARDHDALIESIAALLDISDGYAQMVRMMSVERLASAYERRRIIDELEELTKPLGD</sequence>
<proteinExistence type="predicted"/>
<dbReference type="GO" id="GO:0003918">
    <property type="term" value="F:DNA topoisomerase type II (double strand cut, ATP-hydrolyzing) activity"/>
    <property type="evidence" value="ECO:0007669"/>
    <property type="project" value="InterPro"/>
</dbReference>
<gene>
    <name evidence="2" type="ORF">B7R22_13800</name>
</gene>
<comment type="caution">
    <text evidence="2">The sequence shown here is derived from an EMBL/GenBank/DDBJ whole genome shotgun (WGS) entry which is preliminary data.</text>
</comment>
<dbReference type="Proteomes" id="UP000256541">
    <property type="component" value="Unassembled WGS sequence"/>
</dbReference>